<reference evidence="1 2" key="1">
    <citation type="submission" date="2018-02" db="EMBL/GenBank/DDBJ databases">
        <title>The genomes of Aspergillus section Nigri reveals drivers in fungal speciation.</title>
        <authorList>
            <consortium name="DOE Joint Genome Institute"/>
            <person name="Vesth T.C."/>
            <person name="Nybo J."/>
            <person name="Theobald S."/>
            <person name="Brandl J."/>
            <person name="Frisvad J.C."/>
            <person name="Nielsen K.F."/>
            <person name="Lyhne E.K."/>
            <person name="Kogle M.E."/>
            <person name="Kuo A."/>
            <person name="Riley R."/>
            <person name="Clum A."/>
            <person name="Nolan M."/>
            <person name="Lipzen A."/>
            <person name="Salamov A."/>
            <person name="Henrissat B."/>
            <person name="Wiebenga A."/>
            <person name="De vries R.P."/>
            <person name="Grigoriev I.V."/>
            <person name="Mortensen U.H."/>
            <person name="Andersen M.R."/>
            <person name="Baker S.E."/>
        </authorList>
    </citation>
    <scope>NUCLEOTIDE SEQUENCE [LARGE SCALE GENOMIC DNA]</scope>
    <source>
        <strain evidence="1 2">CBS 121057</strain>
    </source>
</reference>
<dbReference type="STRING" id="1448318.A0A319EGL6"/>
<evidence type="ECO:0000313" key="1">
    <source>
        <dbReference type="EMBL" id="PYI09486.1"/>
    </source>
</evidence>
<dbReference type="InterPro" id="IPR027417">
    <property type="entry name" value="P-loop_NTPase"/>
</dbReference>
<protein>
    <recommendedName>
        <fullName evidence="3">P-loop containing nucleoside triphosphate hydrolase protein</fullName>
    </recommendedName>
</protein>
<dbReference type="EMBL" id="KZ826327">
    <property type="protein sequence ID" value="PYI09486.1"/>
    <property type="molecule type" value="Genomic_DNA"/>
</dbReference>
<evidence type="ECO:0000313" key="2">
    <source>
        <dbReference type="Proteomes" id="UP000248423"/>
    </source>
</evidence>
<organism evidence="1 2">
    <name type="scientific">Aspergillus sclerotiicarbonarius (strain CBS 121057 / IBT 28362)</name>
    <dbReference type="NCBI Taxonomy" id="1448318"/>
    <lineage>
        <taxon>Eukaryota</taxon>
        <taxon>Fungi</taxon>
        <taxon>Dikarya</taxon>
        <taxon>Ascomycota</taxon>
        <taxon>Pezizomycotina</taxon>
        <taxon>Eurotiomycetes</taxon>
        <taxon>Eurotiomycetidae</taxon>
        <taxon>Eurotiales</taxon>
        <taxon>Aspergillaceae</taxon>
        <taxon>Aspergillus</taxon>
        <taxon>Aspergillus subgen. Circumdati</taxon>
    </lineage>
</organism>
<gene>
    <name evidence="1" type="ORF">BO78DRAFT_438119</name>
</gene>
<sequence length="342" mass="38417">MCGCDNSKWDCCCALPSGRLTDLKGYQENMQDSEADARTMEQTAREFSGRTGEKESTIIISYPPCLFTVYGRTTLFYGNELPRPIIGIFGLPGSGKSHLLEKLKAESNVEPIEFHDPNVTLAEILRLSRLPGGQLVVARNPMLQGDVSESKMLGAIEKNIHIYSLIMYLDVSPETIMERRQKATEEKYPEISVDEIQSWKEAEKSELCHLCRDKGILFTLVRDLHRVSSLILESHKYTRLANQASAERALHGMIENDPKAAILIDDGSLTAESPGKLFWQILAELSETSSSSGIYSPNEIFDSNMEDSYTKLLQVSLLYDEIPDDKFNEICKRVASKVTVHR</sequence>
<accession>A0A319EGL6</accession>
<dbReference type="Gene3D" id="3.40.50.300">
    <property type="entry name" value="P-loop containing nucleotide triphosphate hydrolases"/>
    <property type="match status" value="1"/>
</dbReference>
<dbReference type="Proteomes" id="UP000248423">
    <property type="component" value="Unassembled WGS sequence"/>
</dbReference>
<evidence type="ECO:0008006" key="3">
    <source>
        <dbReference type="Google" id="ProtNLM"/>
    </source>
</evidence>
<proteinExistence type="predicted"/>
<dbReference type="SUPFAM" id="SSF52540">
    <property type="entry name" value="P-loop containing nucleoside triphosphate hydrolases"/>
    <property type="match status" value="1"/>
</dbReference>
<dbReference type="VEuPathDB" id="FungiDB:BO78DRAFT_438119"/>
<keyword evidence="2" id="KW-1185">Reference proteome</keyword>
<name>A0A319EGL6_ASPSB</name>
<dbReference type="AlphaFoldDB" id="A0A319EGL6"/>
<dbReference type="OrthoDB" id="5416609at2759"/>